<dbReference type="EMBL" id="CP141615">
    <property type="protein sequence ID" value="WRP16212.1"/>
    <property type="molecule type" value="Genomic_DNA"/>
</dbReference>
<evidence type="ECO:0000256" key="4">
    <source>
        <dbReference type="ARBA" id="ARBA00022801"/>
    </source>
</evidence>
<dbReference type="SUPFAM" id="SSF52980">
    <property type="entry name" value="Restriction endonuclease-like"/>
    <property type="match status" value="1"/>
</dbReference>
<feature type="domain" description="ERCC4" evidence="8">
    <location>
        <begin position="6"/>
        <end position="86"/>
    </location>
</feature>
<dbReference type="Gene3D" id="3.40.50.10130">
    <property type="match status" value="1"/>
</dbReference>
<dbReference type="InterPro" id="IPR006166">
    <property type="entry name" value="ERCC4_domain"/>
</dbReference>
<evidence type="ECO:0000259" key="7">
    <source>
        <dbReference type="SMART" id="SM00278"/>
    </source>
</evidence>
<keyword evidence="2" id="KW-0255">Endonuclease</keyword>
<evidence type="ECO:0000313" key="10">
    <source>
        <dbReference type="Proteomes" id="UP001332192"/>
    </source>
</evidence>
<dbReference type="SUPFAM" id="SSF47781">
    <property type="entry name" value="RuvA domain 2-like"/>
    <property type="match status" value="1"/>
</dbReference>
<dbReference type="InterPro" id="IPR011335">
    <property type="entry name" value="Restrct_endonuc-II-like"/>
</dbReference>
<evidence type="ECO:0000256" key="5">
    <source>
        <dbReference type="ARBA" id="ARBA00023125"/>
    </source>
</evidence>
<evidence type="ECO:0000256" key="1">
    <source>
        <dbReference type="ARBA" id="ARBA00022722"/>
    </source>
</evidence>
<protein>
    <submittedName>
        <fullName evidence="9">ERCC4 domain-containing protein</fullName>
    </submittedName>
</protein>
<feature type="domain" description="Helix-hairpin-helix DNA-binding motif class 1" evidence="7">
    <location>
        <begin position="189"/>
        <end position="208"/>
    </location>
</feature>
<dbReference type="RefSeq" id="WP_324715484.1">
    <property type="nucleotide sequence ID" value="NZ_CP141615.1"/>
</dbReference>
<proteinExistence type="predicted"/>
<dbReference type="SMART" id="SM00278">
    <property type="entry name" value="HhH1"/>
    <property type="match status" value="2"/>
</dbReference>
<keyword evidence="3" id="KW-0227">DNA damage</keyword>
<keyword evidence="6" id="KW-0234">DNA repair</keyword>
<organism evidence="9 10">
    <name type="scientific">Carboxydichorda subterranea</name>
    <dbReference type="NCBI Taxonomy" id="3109565"/>
    <lineage>
        <taxon>Bacteria</taxon>
        <taxon>Bacillati</taxon>
        <taxon>Bacillota</taxon>
        <taxon>Limnochordia</taxon>
        <taxon>Limnochordales</taxon>
        <taxon>Geochordaceae</taxon>
        <taxon>Carboxydichorda</taxon>
    </lineage>
</organism>
<dbReference type="Pfam" id="PF14520">
    <property type="entry name" value="HHH_5"/>
    <property type="match status" value="1"/>
</dbReference>
<sequence>MPSGPVVIADIHERRRALVDALEARGVSVEFRPLPVGDFVLSTRMAVERKRCDDLIASVMHKRLHKQLAALREQFERPILVVEGYYLYANRYLSPDFVRLQLAMLIVTGVSVVVTRDAEDTAGLLAALAKLEQQGLGHEPSLHARKPQAAMEEQARYVVESLPGIGPALARALLAHFGTPQRVMTATPAELMQVPGIGRARAQRIHRVLSARMAAPGALS</sequence>
<name>A0ABZ1BTR9_9FIRM</name>
<dbReference type="CDD" id="cd20075">
    <property type="entry name" value="XPF_nuclease_XPF_arch"/>
    <property type="match status" value="1"/>
</dbReference>
<dbReference type="Pfam" id="PF02732">
    <property type="entry name" value="ERCC4"/>
    <property type="match status" value="1"/>
</dbReference>
<gene>
    <name evidence="9" type="ORF">U7230_08860</name>
</gene>
<feature type="domain" description="Helix-hairpin-helix DNA-binding motif class 1" evidence="7">
    <location>
        <begin position="157"/>
        <end position="176"/>
    </location>
</feature>
<evidence type="ECO:0000256" key="2">
    <source>
        <dbReference type="ARBA" id="ARBA00022759"/>
    </source>
</evidence>
<evidence type="ECO:0000259" key="8">
    <source>
        <dbReference type="SMART" id="SM00891"/>
    </source>
</evidence>
<dbReference type="InterPro" id="IPR010994">
    <property type="entry name" value="RuvA_2-like"/>
</dbReference>
<keyword evidence="1" id="KW-0540">Nuclease</keyword>
<reference evidence="9 10" key="1">
    <citation type="journal article" date="2024" name="Front. Microbiol.">
        <title>Novel thermophilic genera Geochorda gen. nov. and Carboxydochorda gen. nov. from the deep terrestrial subsurface reveal the ecophysiological diversity in the class Limnochordia.</title>
        <authorList>
            <person name="Karnachuk O.V."/>
            <person name="Lukina A.P."/>
            <person name="Avakyan M.R."/>
            <person name="Kadnikov V.V."/>
            <person name="Begmatov S."/>
            <person name="Beletsky A.V."/>
            <person name="Vlasova K.G."/>
            <person name="Novikov A.A."/>
            <person name="Shcherbakova V.A."/>
            <person name="Mardanov A.V."/>
            <person name="Ravin N.V."/>
        </authorList>
    </citation>
    <scope>NUCLEOTIDE SEQUENCE [LARGE SCALE GENOMIC DNA]</scope>
    <source>
        <strain evidence="9 10">L945</strain>
    </source>
</reference>
<evidence type="ECO:0000256" key="3">
    <source>
        <dbReference type="ARBA" id="ARBA00022763"/>
    </source>
</evidence>
<keyword evidence="4" id="KW-0378">Hydrolase</keyword>
<dbReference type="PANTHER" id="PTHR10150:SF0">
    <property type="entry name" value="DNA REPAIR ENDONUCLEASE XPF"/>
    <property type="match status" value="1"/>
</dbReference>
<dbReference type="PANTHER" id="PTHR10150">
    <property type="entry name" value="DNA REPAIR ENDONUCLEASE XPF"/>
    <property type="match status" value="1"/>
</dbReference>
<keyword evidence="10" id="KW-1185">Reference proteome</keyword>
<keyword evidence="5" id="KW-0238">DNA-binding</keyword>
<dbReference type="Proteomes" id="UP001332192">
    <property type="component" value="Chromosome"/>
</dbReference>
<evidence type="ECO:0000313" key="9">
    <source>
        <dbReference type="EMBL" id="WRP16212.1"/>
    </source>
</evidence>
<dbReference type="InterPro" id="IPR003583">
    <property type="entry name" value="Hlx-hairpin-Hlx_DNA-bd_motif"/>
</dbReference>
<dbReference type="Gene3D" id="1.10.150.20">
    <property type="entry name" value="5' to 3' exonuclease, C-terminal subdomain"/>
    <property type="match status" value="1"/>
</dbReference>
<accession>A0ABZ1BTR9</accession>
<dbReference type="SMART" id="SM00891">
    <property type="entry name" value="ERCC4"/>
    <property type="match status" value="1"/>
</dbReference>
<evidence type="ECO:0000256" key="6">
    <source>
        <dbReference type="ARBA" id="ARBA00023204"/>
    </source>
</evidence>